<dbReference type="AlphaFoldDB" id="A0A6A5WQY7"/>
<dbReference type="EMBL" id="ML977568">
    <property type="protein sequence ID" value="KAF2004280.1"/>
    <property type="molecule type" value="Genomic_DNA"/>
</dbReference>
<dbReference type="Proteomes" id="UP000799779">
    <property type="component" value="Unassembled WGS sequence"/>
</dbReference>
<feature type="compositionally biased region" description="Polar residues" evidence="1">
    <location>
        <begin position="19"/>
        <end position="31"/>
    </location>
</feature>
<feature type="region of interest" description="Disordered" evidence="1">
    <location>
        <begin position="78"/>
        <end position="476"/>
    </location>
</feature>
<feature type="compositionally biased region" description="Gly residues" evidence="1">
    <location>
        <begin position="229"/>
        <end position="276"/>
    </location>
</feature>
<feature type="compositionally biased region" description="Low complexity" evidence="1">
    <location>
        <begin position="100"/>
        <end position="155"/>
    </location>
</feature>
<dbReference type="OrthoDB" id="3941538at2759"/>
<feature type="compositionally biased region" description="Polar residues" evidence="1">
    <location>
        <begin position="308"/>
        <end position="331"/>
    </location>
</feature>
<feature type="compositionally biased region" description="Low complexity" evidence="1">
    <location>
        <begin position="506"/>
        <end position="520"/>
    </location>
</feature>
<name>A0A6A5WQY7_9PLEO</name>
<feature type="compositionally biased region" description="Low complexity" evidence="1">
    <location>
        <begin position="332"/>
        <end position="342"/>
    </location>
</feature>
<protein>
    <submittedName>
        <fullName evidence="2">Uncharacterized protein</fullName>
    </submittedName>
</protein>
<evidence type="ECO:0000313" key="2">
    <source>
        <dbReference type="EMBL" id="KAF2004280.1"/>
    </source>
</evidence>
<keyword evidence="3" id="KW-1185">Reference proteome</keyword>
<feature type="compositionally biased region" description="Polar residues" evidence="1">
    <location>
        <begin position="156"/>
        <end position="186"/>
    </location>
</feature>
<evidence type="ECO:0000256" key="1">
    <source>
        <dbReference type="SAM" id="MobiDB-lite"/>
    </source>
</evidence>
<feature type="compositionally biased region" description="Low complexity" evidence="1">
    <location>
        <begin position="277"/>
        <end position="295"/>
    </location>
</feature>
<feature type="region of interest" description="Disordered" evidence="1">
    <location>
        <begin position="494"/>
        <end position="520"/>
    </location>
</feature>
<feature type="compositionally biased region" description="Low complexity" evidence="1">
    <location>
        <begin position="393"/>
        <end position="425"/>
    </location>
</feature>
<gene>
    <name evidence="2" type="ORF">P154DRAFT_55769</name>
</gene>
<accession>A0A6A5WQY7</accession>
<feature type="compositionally biased region" description="Low complexity" evidence="1">
    <location>
        <begin position="205"/>
        <end position="228"/>
    </location>
</feature>
<proteinExistence type="predicted"/>
<feature type="compositionally biased region" description="Polar residues" evidence="1">
    <location>
        <begin position="494"/>
        <end position="505"/>
    </location>
</feature>
<evidence type="ECO:0000313" key="3">
    <source>
        <dbReference type="Proteomes" id="UP000799779"/>
    </source>
</evidence>
<reference evidence="2" key="1">
    <citation type="journal article" date="2020" name="Stud. Mycol.">
        <title>101 Dothideomycetes genomes: a test case for predicting lifestyles and emergence of pathogens.</title>
        <authorList>
            <person name="Haridas S."/>
            <person name="Albert R."/>
            <person name="Binder M."/>
            <person name="Bloem J."/>
            <person name="Labutti K."/>
            <person name="Salamov A."/>
            <person name="Andreopoulos B."/>
            <person name="Baker S."/>
            <person name="Barry K."/>
            <person name="Bills G."/>
            <person name="Bluhm B."/>
            <person name="Cannon C."/>
            <person name="Castanera R."/>
            <person name="Culley D."/>
            <person name="Daum C."/>
            <person name="Ezra D."/>
            <person name="Gonzalez J."/>
            <person name="Henrissat B."/>
            <person name="Kuo A."/>
            <person name="Liang C."/>
            <person name="Lipzen A."/>
            <person name="Lutzoni F."/>
            <person name="Magnuson J."/>
            <person name="Mondo S."/>
            <person name="Nolan M."/>
            <person name="Ohm R."/>
            <person name="Pangilinan J."/>
            <person name="Park H.-J."/>
            <person name="Ramirez L."/>
            <person name="Alfaro M."/>
            <person name="Sun H."/>
            <person name="Tritt A."/>
            <person name="Yoshinaga Y."/>
            <person name="Zwiers L.-H."/>
            <person name="Turgeon B."/>
            <person name="Goodwin S."/>
            <person name="Spatafora J."/>
            <person name="Crous P."/>
            <person name="Grigoriev I."/>
        </authorList>
    </citation>
    <scope>NUCLEOTIDE SEQUENCE</scope>
    <source>
        <strain evidence="2">CBS 123094</strain>
    </source>
</reference>
<feature type="compositionally biased region" description="Low complexity" evidence="1">
    <location>
        <begin position="32"/>
        <end position="41"/>
    </location>
</feature>
<feature type="compositionally biased region" description="Pro residues" evidence="1">
    <location>
        <begin position="456"/>
        <end position="472"/>
    </location>
</feature>
<feature type="region of interest" description="Disordered" evidence="1">
    <location>
        <begin position="1"/>
        <end position="65"/>
    </location>
</feature>
<organism evidence="2 3">
    <name type="scientific">Amniculicola lignicola CBS 123094</name>
    <dbReference type="NCBI Taxonomy" id="1392246"/>
    <lineage>
        <taxon>Eukaryota</taxon>
        <taxon>Fungi</taxon>
        <taxon>Dikarya</taxon>
        <taxon>Ascomycota</taxon>
        <taxon>Pezizomycotina</taxon>
        <taxon>Dothideomycetes</taxon>
        <taxon>Pleosporomycetidae</taxon>
        <taxon>Pleosporales</taxon>
        <taxon>Amniculicolaceae</taxon>
        <taxon>Amniculicola</taxon>
    </lineage>
</organism>
<sequence>MSQYPSAPPAGAYVPPSETPQAAQNATPTNPQQQYYQQQQQGAPYGSGYAPAQKKSGGLSGMFNQAVTTGKPLLNKLGKTINSKVGGKPAPGPPQHLESYQNYQQHQQQQNPPQNTYSPQTQQQQWQPQQQQPQQQQNQYGTQQSPYQQAQQSNYGTPASGTSGQSNYFPPQPIPGQSYQGTQQPSPGGYGANQYNQGQTGGIQQGQTAGIQQSQPGAAQSQPGAAQGQTGGIVGQTGGIQGQTGGIQGQTGGIQGQTGGIQGQTGGIQGQTGGIQQGQYQQGQLNSGQPQDQQGQYGGQQSGVTGTAQSPTQGTNMSSPQGPSPASTFPNQQPQQQQQQQQWAPPSPLVGNVNPAGLVTQPVQPANPTPPPQVYGVAPAIPMHPNQQNNLFQQSQGPPQIPQQQWAPMSPMSPQGQGPPQISPSTSPPPPNVHQKPSDVPPNALHQTTSNTPSNALPPQPVPAPKPLPEPAPTSFVAELPADLGSLSLLEQSKPRPTSTYQAYQPGSNNPTPSSTPGFSIARRAVSTSSLPIADPWRIADPISELPTREFYIIADLLFDGLDRKCEPQNTGMLEASKILESWKVQGLDPEAFRLFEHDSYSAIAKLWALEGIPHILVPSQPSLTPSWNFQPQTHSAELRVPDAPTSFGYPMYVPALNRAGWYKYFFLEMIHETENLDKLLPAFCADTYNPTVLNQPNLQKQDRSENPGLAGRVNAIRAVMGRVCQETAAGMQASQNHAHVPQTQVQGGILPTHSMMPRHSPFSQ</sequence>